<evidence type="ECO:0000313" key="1">
    <source>
        <dbReference type="EMBL" id="MFC7357365.1"/>
    </source>
</evidence>
<name>A0ABW2MU27_9FLAO</name>
<evidence type="ECO:0008006" key="3">
    <source>
        <dbReference type="Google" id="ProtNLM"/>
    </source>
</evidence>
<organism evidence="1 2">
    <name type="scientific">Jejudonia soesokkakensis</name>
    <dbReference type="NCBI Taxonomy" id="1323432"/>
    <lineage>
        <taxon>Bacteria</taxon>
        <taxon>Pseudomonadati</taxon>
        <taxon>Bacteroidota</taxon>
        <taxon>Flavobacteriia</taxon>
        <taxon>Flavobacteriales</taxon>
        <taxon>Flavobacteriaceae</taxon>
        <taxon>Jejudonia</taxon>
    </lineage>
</organism>
<sequence length="288" mass="31747">MRRLFFSIISLTIFLQSCDDGDLIVTSFDFEDANLQFCGESSAYVFFKINTGAQESISVQLPIATEDFIVEGMMSFQINNTTNTVDYRRFNDAITASYFCNNIPPTSPETISEYLSTSGEAIVSIEVELDDNDTVAFEDEFEGDTDEDGIPDFYDFDDDGDNVPTAVEVGIDPENPLDTDMDGTPNYLDIDDDNDGVLTINEDSNSDLDPTNDITDPTVGPDYLNDAVTVTTTVSEYREHIYSLASTLSLFISDLVLTGEGEQITQESLDLGEISNIVTTPIPVTPEF</sequence>
<comment type="caution">
    <text evidence="1">The sequence shown here is derived from an EMBL/GenBank/DDBJ whole genome shotgun (WGS) entry which is preliminary data.</text>
</comment>
<dbReference type="Proteomes" id="UP001596415">
    <property type="component" value="Unassembled WGS sequence"/>
</dbReference>
<gene>
    <name evidence="1" type="ORF">ACFQO1_06685</name>
</gene>
<dbReference type="EMBL" id="JBHTBN010000002">
    <property type="protein sequence ID" value="MFC7357365.1"/>
    <property type="molecule type" value="Genomic_DNA"/>
</dbReference>
<keyword evidence="2" id="KW-1185">Reference proteome</keyword>
<proteinExistence type="predicted"/>
<reference evidence="2" key="1">
    <citation type="journal article" date="2019" name="Int. J. Syst. Evol. Microbiol.">
        <title>The Global Catalogue of Microorganisms (GCM) 10K type strain sequencing project: providing services to taxonomists for standard genome sequencing and annotation.</title>
        <authorList>
            <consortium name="The Broad Institute Genomics Platform"/>
            <consortium name="The Broad Institute Genome Sequencing Center for Infectious Disease"/>
            <person name="Wu L."/>
            <person name="Ma J."/>
        </authorList>
    </citation>
    <scope>NUCLEOTIDE SEQUENCE [LARGE SCALE GENOMIC DNA]</scope>
    <source>
        <strain evidence="2">CGMCC 1.16306</strain>
    </source>
</reference>
<dbReference type="PROSITE" id="PS51257">
    <property type="entry name" value="PROKAR_LIPOPROTEIN"/>
    <property type="match status" value="1"/>
</dbReference>
<accession>A0ABW2MU27</accession>
<dbReference type="RefSeq" id="WP_380217207.1">
    <property type="nucleotide sequence ID" value="NZ_JBHTBN010000002.1"/>
</dbReference>
<protein>
    <recommendedName>
        <fullName evidence="3">Lipoprotein</fullName>
    </recommendedName>
</protein>
<evidence type="ECO:0000313" key="2">
    <source>
        <dbReference type="Proteomes" id="UP001596415"/>
    </source>
</evidence>